<evidence type="ECO:0000256" key="1">
    <source>
        <dbReference type="SAM" id="Phobius"/>
    </source>
</evidence>
<accession>A0A5E6RFB8</accession>
<organism evidence="2 3">
    <name type="scientific">Pseudomonas fluorescens</name>
    <dbReference type="NCBI Taxonomy" id="294"/>
    <lineage>
        <taxon>Bacteria</taxon>
        <taxon>Pseudomonadati</taxon>
        <taxon>Pseudomonadota</taxon>
        <taxon>Gammaproteobacteria</taxon>
        <taxon>Pseudomonadales</taxon>
        <taxon>Pseudomonadaceae</taxon>
        <taxon>Pseudomonas</taxon>
    </lineage>
</organism>
<gene>
    <name evidence="2" type="ORF">PS662_01591</name>
</gene>
<proteinExistence type="predicted"/>
<keyword evidence="1" id="KW-1133">Transmembrane helix</keyword>
<name>A0A5E6RFB8_PSEFL</name>
<dbReference type="Proteomes" id="UP000326953">
    <property type="component" value="Unassembled WGS sequence"/>
</dbReference>
<protein>
    <submittedName>
        <fullName evidence="2">Uncharacterized protein</fullName>
    </submittedName>
</protein>
<evidence type="ECO:0000313" key="2">
    <source>
        <dbReference type="EMBL" id="VVM66771.1"/>
    </source>
</evidence>
<sequence>MSLPTCSKGVTADSDLDGNAALKIVWGVIIGTVSWVMVAFVGIDEVKILSNLGGCRG</sequence>
<evidence type="ECO:0000313" key="3">
    <source>
        <dbReference type="Proteomes" id="UP000326953"/>
    </source>
</evidence>
<dbReference type="AlphaFoldDB" id="A0A5E6RFB8"/>
<reference evidence="2 3" key="1">
    <citation type="submission" date="2019-09" db="EMBL/GenBank/DDBJ databases">
        <authorList>
            <person name="Chandra G."/>
            <person name="Truman W A."/>
        </authorList>
    </citation>
    <scope>NUCLEOTIDE SEQUENCE [LARGE SCALE GENOMIC DNA]</scope>
    <source>
        <strain evidence="2">PS662</strain>
    </source>
</reference>
<dbReference type="EMBL" id="CABVHK010000004">
    <property type="protein sequence ID" value="VVM66771.1"/>
    <property type="molecule type" value="Genomic_DNA"/>
</dbReference>
<keyword evidence="1" id="KW-0472">Membrane</keyword>
<feature type="transmembrane region" description="Helical" evidence="1">
    <location>
        <begin position="24"/>
        <end position="43"/>
    </location>
</feature>
<keyword evidence="1" id="KW-0812">Transmembrane</keyword>